<evidence type="ECO:0000313" key="3">
    <source>
        <dbReference type="Proteomes" id="UP000032142"/>
    </source>
</evidence>
<evidence type="ECO:0000313" key="2">
    <source>
        <dbReference type="EMBL" id="KHG02451.1"/>
    </source>
</evidence>
<dbReference type="Proteomes" id="UP000032142">
    <property type="component" value="Unassembled WGS sequence"/>
</dbReference>
<protein>
    <submittedName>
        <fullName evidence="2">Uncharacterized protein</fullName>
    </submittedName>
</protein>
<reference evidence="3" key="1">
    <citation type="submission" date="2014-09" db="EMBL/GenBank/DDBJ databases">
        <authorList>
            <person name="Mudge J."/>
            <person name="Ramaraj T."/>
            <person name="Lindquist I.E."/>
            <person name="Bharti A.K."/>
            <person name="Sundararajan A."/>
            <person name="Cameron C.T."/>
            <person name="Woodward J.E."/>
            <person name="May G.D."/>
            <person name="Brubaker C."/>
            <person name="Broadhvest J."/>
            <person name="Wilkins T.A."/>
        </authorList>
    </citation>
    <scope>NUCLEOTIDE SEQUENCE</scope>
    <source>
        <strain evidence="3">cv. AKA8401</strain>
    </source>
</reference>
<dbReference type="EMBL" id="JRRC01267097">
    <property type="protein sequence ID" value="KHG02451.1"/>
    <property type="molecule type" value="Genomic_DNA"/>
</dbReference>
<dbReference type="AlphaFoldDB" id="A0A0B0MU29"/>
<accession>A0A0B0MU29</accession>
<feature type="region of interest" description="Disordered" evidence="1">
    <location>
        <begin position="1"/>
        <end position="34"/>
    </location>
</feature>
<feature type="compositionally biased region" description="Basic and acidic residues" evidence="1">
    <location>
        <begin position="1"/>
        <end position="10"/>
    </location>
</feature>
<keyword evidence="3" id="KW-1185">Reference proteome</keyword>
<gene>
    <name evidence="2" type="ORF">F383_25589</name>
</gene>
<proteinExistence type="predicted"/>
<sequence length="34" mass="3698">MRILPGDHRTASAAKISAPMEAQRSVVRPEITAH</sequence>
<name>A0A0B0MU29_GOSAR</name>
<comment type="caution">
    <text evidence="2">The sequence shown here is derived from an EMBL/GenBank/DDBJ whole genome shotgun (WGS) entry which is preliminary data.</text>
</comment>
<evidence type="ECO:0000256" key="1">
    <source>
        <dbReference type="SAM" id="MobiDB-lite"/>
    </source>
</evidence>
<organism evidence="2 3">
    <name type="scientific">Gossypium arboreum</name>
    <name type="common">Tree cotton</name>
    <name type="synonym">Gossypium nanking</name>
    <dbReference type="NCBI Taxonomy" id="29729"/>
    <lineage>
        <taxon>Eukaryota</taxon>
        <taxon>Viridiplantae</taxon>
        <taxon>Streptophyta</taxon>
        <taxon>Embryophyta</taxon>
        <taxon>Tracheophyta</taxon>
        <taxon>Spermatophyta</taxon>
        <taxon>Magnoliopsida</taxon>
        <taxon>eudicotyledons</taxon>
        <taxon>Gunneridae</taxon>
        <taxon>Pentapetalae</taxon>
        <taxon>rosids</taxon>
        <taxon>malvids</taxon>
        <taxon>Malvales</taxon>
        <taxon>Malvaceae</taxon>
        <taxon>Malvoideae</taxon>
        <taxon>Gossypium</taxon>
    </lineage>
</organism>